<dbReference type="RefSeq" id="WP_145952018.1">
    <property type="nucleotide sequence ID" value="NZ_CP019082.1"/>
</dbReference>
<evidence type="ECO:0000256" key="1">
    <source>
        <dbReference type="SAM" id="MobiDB-lite"/>
    </source>
</evidence>
<sequence length="216" mass="24424">MFVTETPPRTEAADSASATPADVAAQTAPNGLKASRVAPAPAASTKPASRPRRVLFMDDDARRVEVFLQRCPEAVWVKSADTCIVRLSECWDEVHLDHDLGGEQFVDTSRDDCGMAVVRWLCAKPRPHHISTRFFIHSYNLAAASLMVECLLRNGYTAEFRPFGFDLVDLLSFEDISPALALRAARARRLRSWRVRLRVFMHRLKRFFRLIPGDRL</sequence>
<dbReference type="Proteomes" id="UP000186309">
    <property type="component" value="Chromosome"/>
</dbReference>
<dbReference type="OrthoDB" id="284619at2"/>
<organism evidence="3 4">
    <name type="scientific">Paludisphaera borealis</name>
    <dbReference type="NCBI Taxonomy" id="1387353"/>
    <lineage>
        <taxon>Bacteria</taxon>
        <taxon>Pseudomonadati</taxon>
        <taxon>Planctomycetota</taxon>
        <taxon>Planctomycetia</taxon>
        <taxon>Isosphaerales</taxon>
        <taxon>Isosphaeraceae</taxon>
        <taxon>Paludisphaera</taxon>
    </lineage>
</organism>
<evidence type="ECO:0000259" key="2">
    <source>
        <dbReference type="Pfam" id="PF20274"/>
    </source>
</evidence>
<feature type="region of interest" description="Disordered" evidence="1">
    <location>
        <begin position="1"/>
        <end position="49"/>
    </location>
</feature>
<feature type="domain" description="Cyclic-phosphate processing Receiver" evidence="2">
    <location>
        <begin position="55"/>
        <end position="151"/>
    </location>
</feature>
<dbReference type="InterPro" id="IPR046909">
    <property type="entry name" value="cREC_REC"/>
</dbReference>
<proteinExistence type="predicted"/>
<evidence type="ECO:0000313" key="3">
    <source>
        <dbReference type="EMBL" id="APW60122.1"/>
    </source>
</evidence>
<protein>
    <recommendedName>
        <fullName evidence="2">Cyclic-phosphate processing Receiver domain-containing protein</fullName>
    </recommendedName>
</protein>
<accession>A0A1U7CMG1</accession>
<evidence type="ECO:0000313" key="4">
    <source>
        <dbReference type="Proteomes" id="UP000186309"/>
    </source>
</evidence>
<dbReference type="EMBL" id="CP019082">
    <property type="protein sequence ID" value="APW60122.1"/>
    <property type="molecule type" value="Genomic_DNA"/>
</dbReference>
<dbReference type="STRING" id="1387353.BSF38_01586"/>
<reference evidence="4" key="1">
    <citation type="submission" date="2016-12" db="EMBL/GenBank/DDBJ databases">
        <title>Comparative genomics of four Isosphaeraceae planctomycetes: a common pool of plasmids and glycoside hydrolase genes.</title>
        <authorList>
            <person name="Ivanova A."/>
        </authorList>
    </citation>
    <scope>NUCLEOTIDE SEQUENCE [LARGE SCALE GENOMIC DNA]</scope>
    <source>
        <strain evidence="4">PX4</strain>
    </source>
</reference>
<dbReference type="Pfam" id="PF20274">
    <property type="entry name" value="cREC_REC"/>
    <property type="match status" value="1"/>
</dbReference>
<name>A0A1U7CMG1_9BACT</name>
<gene>
    <name evidence="3" type="ORF">BSF38_01586</name>
</gene>
<feature type="compositionally biased region" description="Low complexity" evidence="1">
    <location>
        <begin position="38"/>
        <end position="48"/>
    </location>
</feature>
<dbReference type="KEGG" id="pbor:BSF38_01586"/>
<keyword evidence="4" id="KW-1185">Reference proteome</keyword>
<dbReference type="AlphaFoldDB" id="A0A1U7CMG1"/>